<organism evidence="1">
    <name type="scientific">Podoviridae sp. ctq8112</name>
    <dbReference type="NCBI Taxonomy" id="2826579"/>
    <lineage>
        <taxon>Viruses</taxon>
        <taxon>Duplodnaviria</taxon>
        <taxon>Heunggongvirae</taxon>
        <taxon>Uroviricota</taxon>
        <taxon>Caudoviricetes</taxon>
    </lineage>
</organism>
<protein>
    <submittedName>
        <fullName evidence="1">Uncharacterized protein</fullName>
    </submittedName>
</protein>
<sequence length="145" mass="16192">MNIILYDNKSPKNKIGKTLVNANNITGTLRGETSISNIQLLLNIVDLNPYNYMYIADFNKYYFITNIISVRTGLWLVSASIDVLESYKNEILQLNVILSDTESVGSKQYRNGSCWDVLVKDKTDIISFSDGLLPTGEFILITAGG</sequence>
<proteinExistence type="predicted"/>
<accession>A0A8S5M406</accession>
<reference evidence="1" key="1">
    <citation type="journal article" date="2021" name="Proc. Natl. Acad. Sci. U.S.A.">
        <title>A Catalog of Tens of Thousands of Viruses from Human Metagenomes Reveals Hidden Associations with Chronic Diseases.</title>
        <authorList>
            <person name="Tisza M.J."/>
            <person name="Buck C.B."/>
        </authorList>
    </citation>
    <scope>NUCLEOTIDE SEQUENCE</scope>
    <source>
        <strain evidence="1">Ctq8112</strain>
    </source>
</reference>
<evidence type="ECO:0000313" key="1">
    <source>
        <dbReference type="EMBL" id="DAD76872.1"/>
    </source>
</evidence>
<dbReference type="EMBL" id="BK014811">
    <property type="protein sequence ID" value="DAD76872.1"/>
    <property type="molecule type" value="Genomic_DNA"/>
</dbReference>
<name>A0A8S5M406_9CAUD</name>